<reference evidence="3 4" key="1">
    <citation type="submission" date="2006-10" db="EMBL/GenBank/DDBJ databases">
        <title>Complete sequence of chromosome of Pelobacter propionicus DSM 2379.</title>
        <authorList>
            <consortium name="US DOE Joint Genome Institute"/>
            <person name="Copeland A."/>
            <person name="Lucas S."/>
            <person name="Lapidus A."/>
            <person name="Barry K."/>
            <person name="Detter J.C."/>
            <person name="Glavina del Rio T."/>
            <person name="Hammon N."/>
            <person name="Israni S."/>
            <person name="Dalin E."/>
            <person name="Tice H."/>
            <person name="Pitluck S."/>
            <person name="Saunders E."/>
            <person name="Brettin T."/>
            <person name="Bruce D."/>
            <person name="Han C."/>
            <person name="Tapia R."/>
            <person name="Schmutz J."/>
            <person name="Larimer F."/>
            <person name="Land M."/>
            <person name="Hauser L."/>
            <person name="Kyrpides N."/>
            <person name="Kim E."/>
            <person name="Lovley D."/>
            <person name="Richardson P."/>
        </authorList>
    </citation>
    <scope>NUCLEOTIDE SEQUENCE [LARGE SCALE GENOMIC DNA]</scope>
    <source>
        <strain evidence="4">DSM 2379 / NBRC 103807 / OttBd1</strain>
    </source>
</reference>
<dbReference type="Pfam" id="PF06005">
    <property type="entry name" value="ZapB"/>
    <property type="match status" value="1"/>
</dbReference>
<dbReference type="STRING" id="338966.Ppro_3316"/>
<keyword evidence="4" id="KW-1185">Reference proteome</keyword>
<dbReference type="Proteomes" id="UP000006732">
    <property type="component" value="Chromosome"/>
</dbReference>
<protein>
    <recommendedName>
        <fullName evidence="5">Cell division protein ZapB</fullName>
    </recommendedName>
</protein>
<dbReference type="AlphaFoldDB" id="A1AU88"/>
<evidence type="ECO:0008006" key="5">
    <source>
        <dbReference type="Google" id="ProtNLM"/>
    </source>
</evidence>
<dbReference type="KEGG" id="ppd:Ppro_3316"/>
<organism evidence="3 4">
    <name type="scientific">Pelobacter propionicus (strain DSM 2379 / NBRC 103807 / OttBd1)</name>
    <dbReference type="NCBI Taxonomy" id="338966"/>
    <lineage>
        <taxon>Bacteria</taxon>
        <taxon>Pseudomonadati</taxon>
        <taxon>Thermodesulfobacteriota</taxon>
        <taxon>Desulfuromonadia</taxon>
        <taxon>Desulfuromonadales</taxon>
        <taxon>Desulfuromonadaceae</taxon>
        <taxon>Pelobacter</taxon>
    </lineage>
</organism>
<dbReference type="EMBL" id="CP000482">
    <property type="protein sequence ID" value="ABL00909.1"/>
    <property type="molecule type" value="Genomic_DNA"/>
</dbReference>
<accession>A1AU88</accession>
<name>A1AU88_PELPD</name>
<dbReference type="HOGENOM" id="CLU_171174_3_0_7"/>
<dbReference type="GO" id="GO:0043093">
    <property type="term" value="P:FtsZ-dependent cytokinesis"/>
    <property type="evidence" value="ECO:0007669"/>
    <property type="project" value="InterPro"/>
</dbReference>
<dbReference type="InterPro" id="IPR009252">
    <property type="entry name" value="Cell_div_ZapB"/>
</dbReference>
<evidence type="ECO:0000313" key="3">
    <source>
        <dbReference type="EMBL" id="ABL00909.1"/>
    </source>
</evidence>
<dbReference type="OrthoDB" id="5397921at2"/>
<sequence length="58" mass="6621">MNHELFESLDSKVSNLVEKYRALKEENSRLSDEIEQLKAERQGFGSRIDAILGKLDGI</sequence>
<evidence type="ECO:0000256" key="1">
    <source>
        <dbReference type="ARBA" id="ARBA00023054"/>
    </source>
</evidence>
<evidence type="ECO:0000256" key="2">
    <source>
        <dbReference type="SAM" id="Coils"/>
    </source>
</evidence>
<evidence type="ECO:0000313" key="4">
    <source>
        <dbReference type="Proteomes" id="UP000006732"/>
    </source>
</evidence>
<proteinExistence type="predicted"/>
<dbReference type="GO" id="GO:0090529">
    <property type="term" value="P:cell septum assembly"/>
    <property type="evidence" value="ECO:0007669"/>
    <property type="project" value="InterPro"/>
</dbReference>
<gene>
    <name evidence="3" type="ordered locus">Ppro_3316</name>
</gene>
<dbReference type="GO" id="GO:0005737">
    <property type="term" value="C:cytoplasm"/>
    <property type="evidence" value="ECO:0007669"/>
    <property type="project" value="InterPro"/>
</dbReference>
<dbReference type="Gene3D" id="1.20.5.340">
    <property type="match status" value="1"/>
</dbReference>
<keyword evidence="1 2" id="KW-0175">Coiled coil</keyword>
<feature type="coiled-coil region" evidence="2">
    <location>
        <begin position="6"/>
        <end position="47"/>
    </location>
</feature>
<dbReference type="RefSeq" id="WP_011737126.1">
    <property type="nucleotide sequence ID" value="NC_008609.1"/>
</dbReference>